<dbReference type="RefSeq" id="WP_110449136.1">
    <property type="nucleotide sequence ID" value="NZ_CP029479.1"/>
</dbReference>
<organism evidence="3 4">
    <name type="scientific">Phenylobacterium parvum</name>
    <dbReference type="NCBI Taxonomy" id="2201350"/>
    <lineage>
        <taxon>Bacteria</taxon>
        <taxon>Pseudomonadati</taxon>
        <taxon>Pseudomonadota</taxon>
        <taxon>Alphaproteobacteria</taxon>
        <taxon>Caulobacterales</taxon>
        <taxon>Caulobacteraceae</taxon>
        <taxon>Phenylobacterium</taxon>
    </lineage>
</organism>
<dbReference type="PANTHER" id="PTHR43798:SF33">
    <property type="entry name" value="HYDROLASE, PUTATIVE (AFU_ORTHOLOGUE AFUA_2G14860)-RELATED"/>
    <property type="match status" value="1"/>
</dbReference>
<dbReference type="GO" id="GO:0016020">
    <property type="term" value="C:membrane"/>
    <property type="evidence" value="ECO:0007669"/>
    <property type="project" value="TreeGrafter"/>
</dbReference>
<dbReference type="PRINTS" id="PR00111">
    <property type="entry name" value="ABHYDROLASE"/>
</dbReference>
<dbReference type="InterPro" id="IPR000073">
    <property type="entry name" value="AB_hydrolase_1"/>
</dbReference>
<evidence type="ECO:0000313" key="4">
    <source>
        <dbReference type="Proteomes" id="UP000247763"/>
    </source>
</evidence>
<evidence type="ECO:0000256" key="1">
    <source>
        <dbReference type="SAM" id="MobiDB-lite"/>
    </source>
</evidence>
<feature type="region of interest" description="Disordered" evidence="1">
    <location>
        <begin position="1"/>
        <end position="41"/>
    </location>
</feature>
<sequence length="357" mass="38718">MAIDPAIKEGAPVGYYDDRPIHTEPGALPPEVQAPLAPFRGREPDSPDWFRNALAQAPERSHVDSLGARIEMLVWGQRGKPGLLLVHGNSAHADWWSFIAPYLAQDFRVASMSLAGMGDSDWRETYAFQDFAADAEAVARAAGLYDAGKPIYIGHSFGGSQVFFAAASHPERMRAAILVDTGFGGPPPDSAEGKRMAERMAEQARNIPTGDRAQRVYPTLEEALSRFRLMPPQAAGNLFIADFIARRSLKPVTGPDGHEGWSWRFDPNMWAKLDRSVMSGLMDGGPPKVDLPLVHIYGDRSAIISRRKEGGASPLPPHTLEIAIPDSAHHIMIDQPLALISALRGLLSVWPGPAAAG</sequence>
<dbReference type="InterPro" id="IPR029058">
    <property type="entry name" value="AB_hydrolase_fold"/>
</dbReference>
<dbReference type="Proteomes" id="UP000247763">
    <property type="component" value="Chromosome"/>
</dbReference>
<dbReference type="AlphaFoldDB" id="A0A2Z3HLL2"/>
<dbReference type="PANTHER" id="PTHR43798">
    <property type="entry name" value="MONOACYLGLYCEROL LIPASE"/>
    <property type="match status" value="1"/>
</dbReference>
<dbReference type="OrthoDB" id="9804723at2"/>
<gene>
    <name evidence="3" type="ORF">HYN04_01575</name>
</gene>
<evidence type="ECO:0000313" key="3">
    <source>
        <dbReference type="EMBL" id="AWM76567.1"/>
    </source>
</evidence>
<dbReference type="GO" id="GO:0047372">
    <property type="term" value="F:monoacylglycerol lipase activity"/>
    <property type="evidence" value="ECO:0007669"/>
    <property type="project" value="TreeGrafter"/>
</dbReference>
<accession>A0A2Z3HLL2</accession>
<reference evidence="4" key="1">
    <citation type="submission" date="2018-05" db="EMBL/GenBank/DDBJ databases">
        <title>Genome sequencing of Phenylobacterium sp. HYN0004.</title>
        <authorList>
            <person name="Yi H."/>
            <person name="Baek C."/>
        </authorList>
    </citation>
    <scope>NUCLEOTIDE SEQUENCE [LARGE SCALE GENOMIC DNA]</scope>
    <source>
        <strain evidence="4">HYN0004</strain>
    </source>
</reference>
<protein>
    <submittedName>
        <fullName evidence="3">Alpha/beta hydrolase</fullName>
    </submittedName>
</protein>
<dbReference type="InterPro" id="IPR050266">
    <property type="entry name" value="AB_hydrolase_sf"/>
</dbReference>
<dbReference type="GO" id="GO:0046464">
    <property type="term" value="P:acylglycerol catabolic process"/>
    <property type="evidence" value="ECO:0007669"/>
    <property type="project" value="TreeGrafter"/>
</dbReference>
<feature type="domain" description="AB hydrolase-1" evidence="2">
    <location>
        <begin position="83"/>
        <end position="335"/>
    </location>
</feature>
<evidence type="ECO:0000259" key="2">
    <source>
        <dbReference type="Pfam" id="PF00561"/>
    </source>
</evidence>
<dbReference type="KEGG" id="phb:HYN04_01575"/>
<dbReference type="Pfam" id="PF00561">
    <property type="entry name" value="Abhydrolase_1"/>
    <property type="match status" value="1"/>
</dbReference>
<name>A0A2Z3HLL2_9CAUL</name>
<keyword evidence="4" id="KW-1185">Reference proteome</keyword>
<keyword evidence="3" id="KW-0378">Hydrolase</keyword>
<dbReference type="EMBL" id="CP029479">
    <property type="protein sequence ID" value="AWM76567.1"/>
    <property type="molecule type" value="Genomic_DNA"/>
</dbReference>
<dbReference type="SUPFAM" id="SSF53474">
    <property type="entry name" value="alpha/beta-Hydrolases"/>
    <property type="match status" value="1"/>
</dbReference>
<proteinExistence type="predicted"/>
<dbReference type="Gene3D" id="3.40.50.1820">
    <property type="entry name" value="alpha/beta hydrolase"/>
    <property type="match status" value="1"/>
</dbReference>